<evidence type="ECO:0000313" key="2">
    <source>
        <dbReference type="Proteomes" id="UP000499080"/>
    </source>
</evidence>
<accession>A0A4Y2T238</accession>
<dbReference type="EMBL" id="BGPR01025614">
    <property type="protein sequence ID" value="GBN94678.1"/>
    <property type="molecule type" value="Genomic_DNA"/>
</dbReference>
<dbReference type="AlphaFoldDB" id="A0A4Y2T238"/>
<sequence length="124" mass="13904">MDVPTNVGGVEVSRIDDVSIKNRSFLKSSSRKPVRTPSLMYALKILMEVWIVTKFGFDDSAVSIIQSWGWNTILKDSIFNRNARETGEPSVLPPSIVSEETVISNLQSVPLVKHNFLDQNNNKI</sequence>
<proteinExistence type="predicted"/>
<reference evidence="1 2" key="1">
    <citation type="journal article" date="2019" name="Sci. Rep.">
        <title>Orb-weaving spider Araneus ventricosus genome elucidates the spidroin gene catalogue.</title>
        <authorList>
            <person name="Kono N."/>
            <person name="Nakamura H."/>
            <person name="Ohtoshi R."/>
            <person name="Moran D.A.P."/>
            <person name="Shinohara A."/>
            <person name="Yoshida Y."/>
            <person name="Fujiwara M."/>
            <person name="Mori M."/>
            <person name="Tomita M."/>
            <person name="Arakawa K."/>
        </authorList>
    </citation>
    <scope>NUCLEOTIDE SEQUENCE [LARGE SCALE GENOMIC DNA]</scope>
</reference>
<organism evidence="1 2">
    <name type="scientific">Araneus ventricosus</name>
    <name type="common">Orbweaver spider</name>
    <name type="synonym">Epeira ventricosa</name>
    <dbReference type="NCBI Taxonomy" id="182803"/>
    <lineage>
        <taxon>Eukaryota</taxon>
        <taxon>Metazoa</taxon>
        <taxon>Ecdysozoa</taxon>
        <taxon>Arthropoda</taxon>
        <taxon>Chelicerata</taxon>
        <taxon>Arachnida</taxon>
        <taxon>Araneae</taxon>
        <taxon>Araneomorphae</taxon>
        <taxon>Entelegynae</taxon>
        <taxon>Araneoidea</taxon>
        <taxon>Araneidae</taxon>
        <taxon>Araneus</taxon>
    </lineage>
</organism>
<comment type="caution">
    <text evidence="1">The sequence shown here is derived from an EMBL/GenBank/DDBJ whole genome shotgun (WGS) entry which is preliminary data.</text>
</comment>
<name>A0A4Y2T238_ARAVE</name>
<gene>
    <name evidence="1" type="ORF">AVEN_5362_1</name>
</gene>
<evidence type="ECO:0000313" key="1">
    <source>
        <dbReference type="EMBL" id="GBN94678.1"/>
    </source>
</evidence>
<dbReference type="Proteomes" id="UP000499080">
    <property type="component" value="Unassembled WGS sequence"/>
</dbReference>
<keyword evidence="2" id="KW-1185">Reference proteome</keyword>
<protein>
    <submittedName>
        <fullName evidence="1">Uncharacterized protein</fullName>
    </submittedName>
</protein>